<name>A0A225DLW5_9BACT</name>
<comment type="caution">
    <text evidence="1">The sequence shown here is derived from an EMBL/GenBank/DDBJ whole genome shotgun (WGS) entry which is preliminary data.</text>
</comment>
<dbReference type="AlphaFoldDB" id="A0A225DLW5"/>
<sequence length="76" mass="8337">MIVDDKKAKTVCEPIAAFIAAHIALSEGSGLSGYFLLSSICLYISSQYAARQENAKLQALEDARAEQQWMAENMPK</sequence>
<keyword evidence="2" id="KW-1185">Reference proteome</keyword>
<evidence type="ECO:0000313" key="1">
    <source>
        <dbReference type="EMBL" id="OWK42372.1"/>
    </source>
</evidence>
<protein>
    <submittedName>
        <fullName evidence="1">Uncharacterized protein</fullName>
    </submittedName>
</protein>
<reference evidence="2" key="1">
    <citation type="submission" date="2017-06" db="EMBL/GenBank/DDBJ databases">
        <title>Genome analysis of Fimbriiglobus ruber SP5, the first member of the order Planctomycetales with confirmed chitinolytic capability.</title>
        <authorList>
            <person name="Ravin N.V."/>
            <person name="Rakitin A.L."/>
            <person name="Ivanova A.A."/>
            <person name="Beletsky A.V."/>
            <person name="Kulichevskaya I.S."/>
            <person name="Mardanov A.V."/>
            <person name="Dedysh S.N."/>
        </authorList>
    </citation>
    <scope>NUCLEOTIDE SEQUENCE [LARGE SCALE GENOMIC DNA]</scope>
    <source>
        <strain evidence="2">SP5</strain>
    </source>
</reference>
<organism evidence="1 2">
    <name type="scientific">Fimbriiglobus ruber</name>
    <dbReference type="NCBI Taxonomy" id="1908690"/>
    <lineage>
        <taxon>Bacteria</taxon>
        <taxon>Pseudomonadati</taxon>
        <taxon>Planctomycetota</taxon>
        <taxon>Planctomycetia</taxon>
        <taxon>Gemmatales</taxon>
        <taxon>Gemmataceae</taxon>
        <taxon>Fimbriiglobus</taxon>
    </lineage>
</organism>
<proteinExistence type="predicted"/>
<dbReference type="Proteomes" id="UP000214646">
    <property type="component" value="Unassembled WGS sequence"/>
</dbReference>
<accession>A0A225DLW5</accession>
<evidence type="ECO:0000313" key="2">
    <source>
        <dbReference type="Proteomes" id="UP000214646"/>
    </source>
</evidence>
<gene>
    <name evidence="1" type="ORF">FRUB_04450</name>
</gene>
<dbReference type="EMBL" id="NIDE01000005">
    <property type="protein sequence ID" value="OWK42372.1"/>
    <property type="molecule type" value="Genomic_DNA"/>
</dbReference>